<comment type="caution">
    <text evidence="1">The sequence shown here is derived from an EMBL/GenBank/DDBJ whole genome shotgun (WGS) entry which is preliminary data.</text>
</comment>
<gene>
    <name evidence="1" type="ORF">CMUS01_13177</name>
</gene>
<keyword evidence="2" id="KW-1185">Reference proteome</keyword>
<accession>A0A8H6JF15</accession>
<sequence length="83" mass="8831">MGERVRCDGKARGNDAPFSAVCIRIGNTRSTTTARRSGSWDGRRGVGFEKKRAARLASVDCWRGVAVWSSNGGVGGSTEDLKA</sequence>
<dbReference type="Proteomes" id="UP000639643">
    <property type="component" value="Unassembled WGS sequence"/>
</dbReference>
<protein>
    <submittedName>
        <fullName evidence="1">Uncharacterized protein</fullName>
    </submittedName>
</protein>
<dbReference type="AlphaFoldDB" id="A0A8H6JF15"/>
<reference evidence="1" key="1">
    <citation type="journal article" date="2020" name="Phytopathology">
        <title>Genome Sequence Resources of Colletotrichum truncatum, C. plurivorum, C. musicola, and C. sojae: Four Species Pathogenic to Soybean (Glycine max).</title>
        <authorList>
            <person name="Rogerio F."/>
            <person name="Boufleur T.R."/>
            <person name="Ciampi-Guillardi M."/>
            <person name="Sukno S.A."/>
            <person name="Thon M.R."/>
            <person name="Massola Junior N.S."/>
            <person name="Baroncelli R."/>
        </authorList>
    </citation>
    <scope>NUCLEOTIDE SEQUENCE</scope>
    <source>
        <strain evidence="1">LFN0074</strain>
    </source>
</reference>
<evidence type="ECO:0000313" key="2">
    <source>
        <dbReference type="Proteomes" id="UP000639643"/>
    </source>
</evidence>
<dbReference type="EMBL" id="WIGM01000804">
    <property type="protein sequence ID" value="KAF6811904.1"/>
    <property type="molecule type" value="Genomic_DNA"/>
</dbReference>
<organism evidence="1 2">
    <name type="scientific">Colletotrichum musicola</name>
    <dbReference type="NCBI Taxonomy" id="2175873"/>
    <lineage>
        <taxon>Eukaryota</taxon>
        <taxon>Fungi</taxon>
        <taxon>Dikarya</taxon>
        <taxon>Ascomycota</taxon>
        <taxon>Pezizomycotina</taxon>
        <taxon>Sordariomycetes</taxon>
        <taxon>Hypocreomycetidae</taxon>
        <taxon>Glomerellales</taxon>
        <taxon>Glomerellaceae</taxon>
        <taxon>Colletotrichum</taxon>
        <taxon>Colletotrichum orchidearum species complex</taxon>
    </lineage>
</organism>
<proteinExistence type="predicted"/>
<evidence type="ECO:0000313" key="1">
    <source>
        <dbReference type="EMBL" id="KAF6811904.1"/>
    </source>
</evidence>
<name>A0A8H6JF15_9PEZI</name>